<dbReference type="Gene3D" id="1.10.472.80">
    <property type="entry name" value="Ypt/Rab-GAP domain of gyp1p, domain 3"/>
    <property type="match status" value="1"/>
</dbReference>
<dbReference type="PANTHER" id="PTHR12655">
    <property type="entry name" value="ACYL-COA THIOESTERASE"/>
    <property type="match status" value="1"/>
</dbReference>
<name>A0A0D3C363_BRAOL</name>
<reference evidence="9 10" key="1">
    <citation type="journal article" date="2014" name="Genome Biol.">
        <title>Transcriptome and methylome profiling reveals relics of genome dominance in the mesopolyploid Brassica oleracea.</title>
        <authorList>
            <person name="Parkin I.A."/>
            <person name="Koh C."/>
            <person name="Tang H."/>
            <person name="Robinson S.J."/>
            <person name="Kagale S."/>
            <person name="Clarke W.E."/>
            <person name="Town C.D."/>
            <person name="Nixon J."/>
            <person name="Krishnakumar V."/>
            <person name="Bidwell S.L."/>
            <person name="Denoeud F."/>
            <person name="Belcram H."/>
            <person name="Links M.G."/>
            <person name="Just J."/>
            <person name="Clarke C."/>
            <person name="Bender T."/>
            <person name="Huebert T."/>
            <person name="Mason A.S."/>
            <person name="Pires J.C."/>
            <person name="Barker G."/>
            <person name="Moore J."/>
            <person name="Walley P.G."/>
            <person name="Manoli S."/>
            <person name="Batley J."/>
            <person name="Edwards D."/>
            <person name="Nelson M.N."/>
            <person name="Wang X."/>
            <person name="Paterson A.H."/>
            <person name="King G."/>
            <person name="Bancroft I."/>
            <person name="Chalhoub B."/>
            <person name="Sharpe A.G."/>
        </authorList>
    </citation>
    <scope>NUCLEOTIDE SEQUENCE</scope>
    <source>
        <strain evidence="9 10">cv. TO1000</strain>
    </source>
</reference>
<dbReference type="InterPro" id="IPR029069">
    <property type="entry name" value="HotDog_dom_sf"/>
</dbReference>
<keyword evidence="5" id="KW-0175">Coiled coil</keyword>
<dbReference type="FunFam" id="1.10.472.80:FF:000041">
    <property type="entry name" value="TBC domain containing protein"/>
    <property type="match status" value="1"/>
</dbReference>
<reference evidence="9" key="2">
    <citation type="submission" date="2015-03" db="UniProtKB">
        <authorList>
            <consortium name="EnsemblPlants"/>
        </authorList>
    </citation>
    <scope>IDENTIFICATION</scope>
</reference>
<evidence type="ECO:0000256" key="1">
    <source>
        <dbReference type="ARBA" id="ARBA00010458"/>
    </source>
</evidence>
<dbReference type="FunFam" id="1.10.10.750:FF:000007">
    <property type="entry name" value="TBC1 domain family member"/>
    <property type="match status" value="1"/>
</dbReference>
<dbReference type="InterPro" id="IPR033120">
    <property type="entry name" value="HOTDOG_ACOT"/>
</dbReference>
<keyword evidence="3" id="KW-0378">Hydrolase</keyword>
<protein>
    <recommendedName>
        <fullName evidence="11">Rab-GAP TBC domain-containing protein</fullName>
    </recommendedName>
</protein>
<dbReference type="eggNOG" id="KOG1092">
    <property type="taxonomic scope" value="Eukaryota"/>
</dbReference>
<dbReference type="Gene3D" id="3.10.129.10">
    <property type="entry name" value="Hotdog Thioesterase"/>
    <property type="match status" value="2"/>
</dbReference>
<keyword evidence="10" id="KW-1185">Reference proteome</keyword>
<dbReference type="Gene3D" id="1.10.10.750">
    <property type="entry name" value="Ypt/Rab-GAP domain of gyp1p, domain 1"/>
    <property type="match status" value="1"/>
</dbReference>
<dbReference type="InterPro" id="IPR035969">
    <property type="entry name" value="Rab-GAP_TBC_sf"/>
</dbReference>
<evidence type="ECO:0000256" key="4">
    <source>
        <dbReference type="ARBA" id="ARBA00022946"/>
    </source>
</evidence>
<keyword evidence="2" id="KW-0677">Repeat</keyword>
<dbReference type="PANTHER" id="PTHR12655:SF3">
    <property type="entry name" value="ACYL-COENZYME A THIOESTERASE 9, MITOCHONDRIAL-LIKE ISOFORM X1"/>
    <property type="match status" value="1"/>
</dbReference>
<dbReference type="EnsemblPlants" id="Bo4g173370.1">
    <property type="protein sequence ID" value="Bo4g173370.1"/>
    <property type="gene ID" value="Bo4g173370"/>
</dbReference>
<sequence>MRSSAGKLISHSQWMRNRSARFRVPASSCDSQKMWNSTAPPPPDERSPDQNSIDAGSSMRRPISLWPGMYHSPVTNALWEARRNMFETPTGGEDASPSELTAKTPSRSRTSILYKFSSDFVLREQYRNPWNEIRTGKLVEDLDALAGTISFKHCSSGDGSARSMILVTASVDRIIMKRPIRVDADLSIVGAVTWVGRSSMEMQLQVIQSQDLCISFPFESVDMQDFADANHPSESVALEANFTFVARDAKTGKSTPINQVTPETEHEKMLWKEAEERNKLRKQKRAQGKEEQEKLKDLERLNDLLAEGRVFLDMPALADRDSILIKDTSHENSLICQPQQRNIHGRIFGGFLMRKAFELAFSNAYTFAGVSPRFLEVDRVDFIKPVDVGNFLRLKSRILYTEATSSAEPLINIEVVAHVTSPELRSSEVSNRFYFTFSVRPEAMKDGMKIRNVVPGTEEEARRRREEEQQKRDDSRFNQTLKNVQGFLKGRSIPGKVLLTRRPDPTPEPISPTYHRSLSENDAGRNERSDNPVEVEDNNSSKKQDNTYAGKLRSNSSSGEQLAKQVQNLKIGGRSSDYARVMKFNKVLSETTVILEKLRELAWSGVPHYMRPDVWRLLLGYAPPNSDRRDAVLRRKRLEYLESVGQFYDLPDSERSDDEINMLRQIAVDCPRTVPDVSFFQQAQVQKSLERILYTWAIRHPASGYVQGINDLVTPFLVIFLSEYLEGDVDSWSMSDLSAAKVSDVEADCYWCLTKLLDGMQDHYTFAQPGIQRLVFKLKELVRRIDEPVARHMEEQGLEFLQFAFRWYNCLLIREIPFSLINRLWDTYLAEGDALPDFLVYIYASFLLTWSDELKKLDFQEMVMFLQHLPTQTWTDQELEMVLSRAYMWHSMFNNSPNHLAS</sequence>
<dbReference type="FunFam" id="1.10.8.270:FF:000028">
    <property type="entry name" value="TBC domain containing protein"/>
    <property type="match status" value="1"/>
</dbReference>
<dbReference type="PROSITE" id="PS51770">
    <property type="entry name" value="HOTDOG_ACOT"/>
    <property type="match status" value="2"/>
</dbReference>
<evidence type="ECO:0000256" key="2">
    <source>
        <dbReference type="ARBA" id="ARBA00022737"/>
    </source>
</evidence>
<feature type="region of interest" description="Disordered" evidence="6">
    <location>
        <begin position="450"/>
        <end position="561"/>
    </location>
</feature>
<dbReference type="CDD" id="cd03442">
    <property type="entry name" value="BFIT_BACH"/>
    <property type="match status" value="2"/>
</dbReference>
<dbReference type="Pfam" id="PF00566">
    <property type="entry name" value="RabGAP-TBC"/>
    <property type="match status" value="1"/>
</dbReference>
<evidence type="ECO:0000256" key="6">
    <source>
        <dbReference type="SAM" id="MobiDB-lite"/>
    </source>
</evidence>
<feature type="coiled-coil region" evidence="5">
    <location>
        <begin position="272"/>
        <end position="301"/>
    </location>
</feature>
<dbReference type="SMART" id="SM00164">
    <property type="entry name" value="TBC"/>
    <property type="match status" value="1"/>
</dbReference>
<dbReference type="FunFam" id="3.10.129.10:FF:000032">
    <property type="entry name" value="Acyl-CoA thioester hydrolase"/>
    <property type="match status" value="1"/>
</dbReference>
<feature type="domain" description="HotDog ACOT-type" evidence="8">
    <location>
        <begin position="112"/>
        <end position="250"/>
    </location>
</feature>
<accession>A0A0D3C363</accession>
<feature type="compositionally biased region" description="Basic and acidic residues" evidence="6">
    <location>
        <begin position="459"/>
        <end position="476"/>
    </location>
</feature>
<evidence type="ECO:0000313" key="9">
    <source>
        <dbReference type="EnsemblPlants" id="Bo4g173370.1"/>
    </source>
</evidence>
<dbReference type="InterPro" id="IPR000195">
    <property type="entry name" value="Rab-GAP-TBC_dom"/>
</dbReference>
<dbReference type="SUPFAM" id="SSF54637">
    <property type="entry name" value="Thioesterase/thiol ester dehydrase-isomerase"/>
    <property type="match status" value="2"/>
</dbReference>
<evidence type="ECO:0000259" key="7">
    <source>
        <dbReference type="PROSITE" id="PS50086"/>
    </source>
</evidence>
<evidence type="ECO:0000256" key="5">
    <source>
        <dbReference type="SAM" id="Coils"/>
    </source>
</evidence>
<proteinExistence type="inferred from homology"/>
<dbReference type="InterPro" id="IPR006683">
    <property type="entry name" value="Thioestr_dom"/>
</dbReference>
<organism evidence="9 10">
    <name type="scientific">Brassica oleracea var. oleracea</name>
    <dbReference type="NCBI Taxonomy" id="109376"/>
    <lineage>
        <taxon>Eukaryota</taxon>
        <taxon>Viridiplantae</taxon>
        <taxon>Streptophyta</taxon>
        <taxon>Embryophyta</taxon>
        <taxon>Tracheophyta</taxon>
        <taxon>Spermatophyta</taxon>
        <taxon>Magnoliopsida</taxon>
        <taxon>eudicotyledons</taxon>
        <taxon>Gunneridae</taxon>
        <taxon>Pentapetalae</taxon>
        <taxon>rosids</taxon>
        <taxon>malvids</taxon>
        <taxon>Brassicales</taxon>
        <taxon>Brassicaceae</taxon>
        <taxon>Brassiceae</taxon>
        <taxon>Brassica</taxon>
    </lineage>
</organism>
<dbReference type="Proteomes" id="UP000032141">
    <property type="component" value="Chromosome C4"/>
</dbReference>
<dbReference type="Pfam" id="PF03061">
    <property type="entry name" value="4HBT"/>
    <property type="match status" value="1"/>
</dbReference>
<evidence type="ECO:0008006" key="11">
    <source>
        <dbReference type="Google" id="ProtNLM"/>
    </source>
</evidence>
<feature type="region of interest" description="Disordered" evidence="6">
    <location>
        <begin position="23"/>
        <end position="58"/>
    </location>
</feature>
<dbReference type="GO" id="GO:0006637">
    <property type="term" value="P:acyl-CoA metabolic process"/>
    <property type="evidence" value="ECO:0007669"/>
    <property type="project" value="TreeGrafter"/>
</dbReference>
<evidence type="ECO:0000256" key="3">
    <source>
        <dbReference type="ARBA" id="ARBA00022801"/>
    </source>
</evidence>
<dbReference type="GO" id="GO:0047617">
    <property type="term" value="F:fatty acyl-CoA hydrolase activity"/>
    <property type="evidence" value="ECO:0007669"/>
    <property type="project" value="TreeGrafter"/>
</dbReference>
<dbReference type="PROSITE" id="PS50086">
    <property type="entry name" value="TBC_RABGAP"/>
    <property type="match status" value="1"/>
</dbReference>
<dbReference type="eggNOG" id="KOG2763">
    <property type="taxonomic scope" value="Eukaryota"/>
</dbReference>
<dbReference type="HOGENOM" id="CLU_321430_0_0_1"/>
<dbReference type="AlphaFoldDB" id="A0A0D3C363"/>
<dbReference type="FunFam" id="3.10.129.10:FF:000023">
    <property type="entry name" value="Acyl-coenzyme A thioesterase 9, mitochondrial"/>
    <property type="match status" value="1"/>
</dbReference>
<keyword evidence="4" id="KW-0809">Transit peptide</keyword>
<dbReference type="Gramene" id="Bo4g173370.1">
    <property type="protein sequence ID" value="Bo4g173370.1"/>
    <property type="gene ID" value="Bo4g173370"/>
</dbReference>
<feature type="domain" description="HotDog ACOT-type" evidence="8">
    <location>
        <begin position="326"/>
        <end position="443"/>
    </location>
</feature>
<feature type="compositionally biased region" description="Basic and acidic residues" evidence="6">
    <location>
        <begin position="517"/>
        <end position="531"/>
    </location>
</feature>
<evidence type="ECO:0000313" key="10">
    <source>
        <dbReference type="Proteomes" id="UP000032141"/>
    </source>
</evidence>
<dbReference type="SUPFAM" id="SSF47923">
    <property type="entry name" value="Ypt/Rab-GAP domain of gyp1p"/>
    <property type="match status" value="2"/>
</dbReference>
<dbReference type="STRING" id="109376.A0A0D3C363"/>
<comment type="similarity">
    <text evidence="1">Belongs to the acyl coenzyme A hydrolase family.</text>
</comment>
<feature type="domain" description="Rab-GAP TBC" evidence="7">
    <location>
        <begin position="605"/>
        <end position="832"/>
    </location>
</feature>
<dbReference type="Gene3D" id="1.10.8.270">
    <property type="entry name" value="putative rabgap domain of human tbc1 domain family member 14 like domains"/>
    <property type="match status" value="1"/>
</dbReference>
<evidence type="ECO:0000259" key="8">
    <source>
        <dbReference type="PROSITE" id="PS51770"/>
    </source>
</evidence>
<feature type="compositionally biased region" description="Polar residues" evidence="6">
    <location>
        <begin position="28"/>
        <end position="38"/>
    </location>
</feature>